<evidence type="ECO:0000256" key="1">
    <source>
        <dbReference type="ARBA" id="ARBA00004474"/>
    </source>
</evidence>
<feature type="transmembrane region" description="Helical" evidence="5">
    <location>
        <begin position="143"/>
        <end position="162"/>
    </location>
</feature>
<organism evidence="6 7">
    <name type="scientific">Tetrabaena socialis</name>
    <dbReference type="NCBI Taxonomy" id="47790"/>
    <lineage>
        <taxon>Eukaryota</taxon>
        <taxon>Viridiplantae</taxon>
        <taxon>Chlorophyta</taxon>
        <taxon>core chlorophytes</taxon>
        <taxon>Chlorophyceae</taxon>
        <taxon>CS clade</taxon>
        <taxon>Chlamydomonadales</taxon>
        <taxon>Tetrabaenaceae</taxon>
        <taxon>Tetrabaena</taxon>
    </lineage>
</organism>
<keyword evidence="5" id="KW-0472">Membrane</keyword>
<evidence type="ECO:0000313" key="6">
    <source>
        <dbReference type="EMBL" id="PNH11424.1"/>
    </source>
</evidence>
<evidence type="ECO:0000256" key="5">
    <source>
        <dbReference type="SAM" id="Phobius"/>
    </source>
</evidence>
<accession>A0A2J8AFX1</accession>
<name>A0A2J8AFX1_9CHLO</name>
<keyword evidence="4" id="KW-0934">Plastid</keyword>
<dbReference type="EMBL" id="PGGS01000030">
    <property type="protein sequence ID" value="PNH11424.1"/>
    <property type="molecule type" value="Genomic_DNA"/>
</dbReference>
<reference evidence="6 7" key="1">
    <citation type="journal article" date="2017" name="Mol. Biol. Evol.">
        <title>The 4-celled Tetrabaena socialis nuclear genome reveals the essential components for genetic control of cell number at the origin of multicellularity in the volvocine lineage.</title>
        <authorList>
            <person name="Featherston J."/>
            <person name="Arakaki Y."/>
            <person name="Hanschen E.R."/>
            <person name="Ferris P.J."/>
            <person name="Michod R.E."/>
            <person name="Olson B.J.S.C."/>
            <person name="Nozaki H."/>
            <person name="Durand P.M."/>
        </authorList>
    </citation>
    <scope>NUCLEOTIDE SEQUENCE [LARGE SCALE GENOMIC DNA]</scope>
    <source>
        <strain evidence="6 7">NIES-571</strain>
    </source>
</reference>
<dbReference type="PANTHER" id="PTHR36049:SF3">
    <property type="match status" value="1"/>
</dbReference>
<dbReference type="OrthoDB" id="1900844at2759"/>
<dbReference type="InterPro" id="IPR008470">
    <property type="entry name" value="Uncharacterised_Ycf33"/>
</dbReference>
<dbReference type="GO" id="GO:0009536">
    <property type="term" value="C:plastid"/>
    <property type="evidence" value="ECO:0007669"/>
    <property type="project" value="UniProtKB-SubCell"/>
</dbReference>
<comment type="similarity">
    <text evidence="2">Belongs to the ycf33 family.</text>
</comment>
<comment type="caution">
    <text evidence="6">The sequence shown here is derived from an EMBL/GenBank/DDBJ whole genome shotgun (WGS) entry which is preliminary data.</text>
</comment>
<evidence type="ECO:0000256" key="4">
    <source>
        <dbReference type="ARBA" id="ARBA00022640"/>
    </source>
</evidence>
<dbReference type="Proteomes" id="UP000236333">
    <property type="component" value="Unassembled WGS sequence"/>
</dbReference>
<dbReference type="AlphaFoldDB" id="A0A2J8AFX1"/>
<protein>
    <recommendedName>
        <fullName evidence="3">Uncharacterized protein ycf33</fullName>
    </recommendedName>
</protein>
<feature type="transmembrane region" description="Helical" evidence="5">
    <location>
        <begin position="108"/>
        <end position="131"/>
    </location>
</feature>
<dbReference type="PANTHER" id="PTHR36049">
    <property type="entry name" value="TRANSMEMBRANE PROTEIN"/>
    <property type="match status" value="1"/>
</dbReference>
<keyword evidence="5" id="KW-0812">Transmembrane</keyword>
<gene>
    <name evidence="6" type="ORF">TSOC_001830</name>
</gene>
<evidence type="ECO:0000256" key="2">
    <source>
        <dbReference type="ARBA" id="ARBA00010985"/>
    </source>
</evidence>
<dbReference type="Pfam" id="PF05421">
    <property type="entry name" value="DUF751"/>
    <property type="match status" value="1"/>
</dbReference>
<evidence type="ECO:0000313" key="7">
    <source>
        <dbReference type="Proteomes" id="UP000236333"/>
    </source>
</evidence>
<keyword evidence="5" id="KW-1133">Transmembrane helix</keyword>
<comment type="subcellular location">
    <subcellularLocation>
        <location evidence="1">Plastid</location>
    </subcellularLocation>
</comment>
<evidence type="ECO:0000256" key="3">
    <source>
        <dbReference type="ARBA" id="ARBA00021584"/>
    </source>
</evidence>
<keyword evidence="7" id="KW-1185">Reference proteome</keyword>
<sequence>MQATISRRSSTLASPRRALCRVPRVRSAVLQRGADAQVECSTSGSGDDNLWWRSLAAMDLQTVRPATTAAMLLMGLAMTAGAASASDLSEPLATMHAQPLAELAEMDFWGNIASYGRYFVTVMLGTGYAMLRPLQGMLKKPVTAVFGIVALVTLVYGTRVALEYMLGINTYDYDPDNYRIYTQY</sequence>
<feature type="transmembrane region" description="Helical" evidence="5">
    <location>
        <begin position="68"/>
        <end position="88"/>
    </location>
</feature>
<proteinExistence type="inferred from homology"/>